<feature type="compositionally biased region" description="Basic and acidic residues" evidence="1">
    <location>
        <begin position="1"/>
        <end position="10"/>
    </location>
</feature>
<name>A0A4Z2DZR4_9TELE</name>
<evidence type="ECO:0000313" key="2">
    <source>
        <dbReference type="EMBL" id="TNN22033.1"/>
    </source>
</evidence>
<dbReference type="Proteomes" id="UP000314294">
    <property type="component" value="Unassembled WGS sequence"/>
</dbReference>
<comment type="caution">
    <text evidence="2">The sequence shown here is derived from an EMBL/GenBank/DDBJ whole genome shotgun (WGS) entry which is preliminary data.</text>
</comment>
<sequence length="82" mass="9784">MMRQLLDLKGRWRKKRKKKRWMKKRWRKKRQRKNRGRKKRRSSGYSAYWGVNTGHMGLSCLLVSSSPHSLVPDLVSSVSEPS</sequence>
<dbReference type="AlphaFoldDB" id="A0A4Z2DZR4"/>
<organism evidence="2 3">
    <name type="scientific">Liparis tanakae</name>
    <name type="common">Tanaka's snailfish</name>
    <dbReference type="NCBI Taxonomy" id="230148"/>
    <lineage>
        <taxon>Eukaryota</taxon>
        <taxon>Metazoa</taxon>
        <taxon>Chordata</taxon>
        <taxon>Craniata</taxon>
        <taxon>Vertebrata</taxon>
        <taxon>Euteleostomi</taxon>
        <taxon>Actinopterygii</taxon>
        <taxon>Neopterygii</taxon>
        <taxon>Teleostei</taxon>
        <taxon>Neoteleostei</taxon>
        <taxon>Acanthomorphata</taxon>
        <taxon>Eupercaria</taxon>
        <taxon>Perciformes</taxon>
        <taxon>Cottioidei</taxon>
        <taxon>Cottales</taxon>
        <taxon>Liparidae</taxon>
        <taxon>Liparis</taxon>
    </lineage>
</organism>
<accession>A0A4Z2DZR4</accession>
<feature type="compositionally biased region" description="Basic residues" evidence="1">
    <location>
        <begin position="11"/>
        <end position="42"/>
    </location>
</feature>
<reference evidence="2 3" key="1">
    <citation type="submission" date="2019-03" db="EMBL/GenBank/DDBJ databases">
        <title>First draft genome of Liparis tanakae, snailfish: a comprehensive survey of snailfish specific genes.</title>
        <authorList>
            <person name="Kim W."/>
            <person name="Song I."/>
            <person name="Jeong J.-H."/>
            <person name="Kim D."/>
            <person name="Kim S."/>
            <person name="Ryu S."/>
            <person name="Song J.Y."/>
            <person name="Lee S.K."/>
        </authorList>
    </citation>
    <scope>NUCLEOTIDE SEQUENCE [LARGE SCALE GENOMIC DNA]</scope>
    <source>
        <tissue evidence="2">Muscle</tissue>
    </source>
</reference>
<evidence type="ECO:0000313" key="3">
    <source>
        <dbReference type="Proteomes" id="UP000314294"/>
    </source>
</evidence>
<feature type="region of interest" description="Disordered" evidence="1">
    <location>
        <begin position="1"/>
        <end position="44"/>
    </location>
</feature>
<keyword evidence="3" id="KW-1185">Reference proteome</keyword>
<dbReference type="EMBL" id="SRLO01024539">
    <property type="protein sequence ID" value="TNN22033.1"/>
    <property type="molecule type" value="Genomic_DNA"/>
</dbReference>
<protein>
    <submittedName>
        <fullName evidence="2">Uncharacterized protein</fullName>
    </submittedName>
</protein>
<gene>
    <name evidence="2" type="ORF">EYF80_067854</name>
</gene>
<evidence type="ECO:0000256" key="1">
    <source>
        <dbReference type="SAM" id="MobiDB-lite"/>
    </source>
</evidence>
<proteinExistence type="predicted"/>